<dbReference type="RefSeq" id="WP_134159685.1">
    <property type="nucleotide sequence ID" value="NZ_SORF01000007.1"/>
</dbReference>
<dbReference type="Proteomes" id="UP000294581">
    <property type="component" value="Unassembled WGS sequence"/>
</dbReference>
<feature type="domain" description="ChsH2 rubredoxin-like zinc ribbon" evidence="2">
    <location>
        <begin position="19"/>
        <end position="54"/>
    </location>
</feature>
<proteinExistence type="predicted"/>
<comment type="caution">
    <text evidence="3">The sequence shown here is derived from an EMBL/GenBank/DDBJ whole genome shotgun (WGS) entry which is preliminary data.</text>
</comment>
<dbReference type="AlphaFoldDB" id="A0A4R8LP65"/>
<dbReference type="Pfam" id="PF01796">
    <property type="entry name" value="OB_ChsH2_C"/>
    <property type="match status" value="1"/>
</dbReference>
<evidence type="ECO:0000313" key="4">
    <source>
        <dbReference type="Proteomes" id="UP000294581"/>
    </source>
</evidence>
<evidence type="ECO:0008006" key="5">
    <source>
        <dbReference type="Google" id="ProtNLM"/>
    </source>
</evidence>
<dbReference type="SUPFAM" id="SSF50249">
    <property type="entry name" value="Nucleic acid-binding proteins"/>
    <property type="match status" value="1"/>
</dbReference>
<dbReference type="InterPro" id="IPR002878">
    <property type="entry name" value="ChsH2_C"/>
</dbReference>
<dbReference type="PANTHER" id="PTHR34075">
    <property type="entry name" value="BLR3430 PROTEIN"/>
    <property type="match status" value="1"/>
</dbReference>
<dbReference type="InterPro" id="IPR022002">
    <property type="entry name" value="ChsH2_Znr"/>
</dbReference>
<gene>
    <name evidence="3" type="ORF">C7445_107115</name>
</gene>
<reference evidence="3 4" key="1">
    <citation type="submission" date="2019-03" db="EMBL/GenBank/DDBJ databases">
        <title>Genomic Encyclopedia of Type Strains, Phase IV (KMG-IV): sequencing the most valuable type-strain genomes for metagenomic binning, comparative biology and taxonomic classification.</title>
        <authorList>
            <person name="Goeker M."/>
        </authorList>
    </citation>
    <scope>NUCLEOTIDE SEQUENCE [LARGE SCALE GENOMIC DNA]</scope>
    <source>
        <strain evidence="3 4">DSM 17974</strain>
    </source>
</reference>
<sequence>MAMQPKPIPIQDTDSSPFWKGCRQGVLRIQLCEGCGRHVFYPRSVCPHCMSESLVWINAKGVGTVYTYTVVHRGFGPFQDEVPFTMALVDLDEGVRMMTRIVDAGDGIHIGDRVEVVFCERDDGVVLPYFRPVLIEANGR</sequence>
<dbReference type="Gene3D" id="6.10.30.10">
    <property type="match status" value="1"/>
</dbReference>
<protein>
    <recommendedName>
        <fullName evidence="5">Zn-ribbon domain-containing OB-fold protein</fullName>
    </recommendedName>
</protein>
<evidence type="ECO:0000259" key="1">
    <source>
        <dbReference type="Pfam" id="PF01796"/>
    </source>
</evidence>
<evidence type="ECO:0000313" key="3">
    <source>
        <dbReference type="EMBL" id="TDY46334.1"/>
    </source>
</evidence>
<dbReference type="OrthoDB" id="9785144at2"/>
<dbReference type="Pfam" id="PF12172">
    <property type="entry name" value="zf-ChsH2"/>
    <property type="match status" value="1"/>
</dbReference>
<dbReference type="InterPro" id="IPR052513">
    <property type="entry name" value="Thioester_dehydratase-like"/>
</dbReference>
<dbReference type="InterPro" id="IPR012340">
    <property type="entry name" value="NA-bd_OB-fold"/>
</dbReference>
<organism evidence="3 4">
    <name type="scientific">Alicyclobacillus sacchari</name>
    <dbReference type="NCBI Taxonomy" id="392010"/>
    <lineage>
        <taxon>Bacteria</taxon>
        <taxon>Bacillati</taxon>
        <taxon>Bacillota</taxon>
        <taxon>Bacilli</taxon>
        <taxon>Bacillales</taxon>
        <taxon>Alicyclobacillaceae</taxon>
        <taxon>Alicyclobacillus</taxon>
    </lineage>
</organism>
<dbReference type="PANTHER" id="PTHR34075:SF5">
    <property type="entry name" value="BLR3430 PROTEIN"/>
    <property type="match status" value="1"/>
</dbReference>
<keyword evidence="4" id="KW-1185">Reference proteome</keyword>
<name>A0A4R8LP65_9BACL</name>
<dbReference type="EMBL" id="SORF01000007">
    <property type="protein sequence ID" value="TDY46334.1"/>
    <property type="molecule type" value="Genomic_DNA"/>
</dbReference>
<feature type="domain" description="ChsH2 C-terminal OB-fold" evidence="1">
    <location>
        <begin position="56"/>
        <end position="118"/>
    </location>
</feature>
<accession>A0A4R8LP65</accession>
<evidence type="ECO:0000259" key="2">
    <source>
        <dbReference type="Pfam" id="PF12172"/>
    </source>
</evidence>